<dbReference type="RefSeq" id="WP_206984300.1">
    <property type="nucleotide sequence ID" value="NZ_JAFLQZ010000005.1"/>
</dbReference>
<dbReference type="Pfam" id="PF08929">
    <property type="entry name" value="PoNi_C"/>
    <property type="match status" value="1"/>
</dbReference>
<dbReference type="Proteomes" id="UP000664144">
    <property type="component" value="Unassembled WGS sequence"/>
</dbReference>
<sequence length="257" mass="29761">MNELAKNKREPLLTEDFFDEEISIGRENLTQNAYYLQHRYSEVVKPEILLFSNFSERYALLSLEYSRGQHIETIRGEFVDLVNSLEHYKHHPAAENFFFNGEQDEYMQAVTLLSVALLLHVEADVFRRLTDVIGAAGQDYVLEWLVSRRLPERPPTTTKLLFPKTYARLRDALQAPPDLQPQLLRSFLAGWYESLNTVWYNIHAHRPDAAGFTGYWCWEAAAAAYCLGLDDTELQTMRYYPKDLADYAFGRKPAPVA</sequence>
<comment type="caution">
    <text evidence="3">The sequence shown here is derived from an EMBL/GenBank/DDBJ whole genome shotgun (WGS) entry which is preliminary data.</text>
</comment>
<feature type="domain" description="PoNi C-terminal" evidence="2">
    <location>
        <begin position="138"/>
        <end position="244"/>
    </location>
</feature>
<accession>A0A939JCZ2</accession>
<gene>
    <name evidence="3" type="ORF">J0X19_10440</name>
</gene>
<dbReference type="Gene3D" id="1.10.3920.10">
    <property type="entry name" value="PA2201 C-terminal domain-like"/>
    <property type="match status" value="1"/>
</dbReference>
<name>A0A939JCZ2_9BACT</name>
<evidence type="ECO:0000259" key="1">
    <source>
        <dbReference type="Pfam" id="PF08928"/>
    </source>
</evidence>
<feature type="domain" description="PoNi N-terminal" evidence="1">
    <location>
        <begin position="20"/>
        <end position="129"/>
    </location>
</feature>
<evidence type="ECO:0000259" key="2">
    <source>
        <dbReference type="Pfam" id="PF08929"/>
    </source>
</evidence>
<reference evidence="3" key="1">
    <citation type="submission" date="2021-03" db="EMBL/GenBank/DDBJ databases">
        <authorList>
            <person name="Kim M.K."/>
        </authorList>
    </citation>
    <scope>NUCLEOTIDE SEQUENCE</scope>
    <source>
        <strain evidence="3">BT186</strain>
    </source>
</reference>
<dbReference type="EMBL" id="JAFLQZ010000005">
    <property type="protein sequence ID" value="MBO0358363.1"/>
    <property type="molecule type" value="Genomic_DNA"/>
</dbReference>
<dbReference type="InterPro" id="IPR028983">
    <property type="entry name" value="PA2201-like_C"/>
</dbReference>
<protein>
    <submittedName>
        <fullName evidence="3">DUF1911 domain-containing protein</fullName>
    </submittedName>
</protein>
<dbReference type="AlphaFoldDB" id="A0A939JCZ2"/>
<organism evidence="3 4">
    <name type="scientific">Hymenobacter telluris</name>
    <dbReference type="NCBI Taxonomy" id="2816474"/>
    <lineage>
        <taxon>Bacteria</taxon>
        <taxon>Pseudomonadati</taxon>
        <taxon>Bacteroidota</taxon>
        <taxon>Cytophagia</taxon>
        <taxon>Cytophagales</taxon>
        <taxon>Hymenobacteraceae</taxon>
        <taxon>Hymenobacter</taxon>
    </lineage>
</organism>
<dbReference type="InterPro" id="IPR015025">
    <property type="entry name" value="PoNi_C"/>
</dbReference>
<evidence type="ECO:0000313" key="3">
    <source>
        <dbReference type="EMBL" id="MBO0358363.1"/>
    </source>
</evidence>
<evidence type="ECO:0000313" key="4">
    <source>
        <dbReference type="Proteomes" id="UP000664144"/>
    </source>
</evidence>
<proteinExistence type="predicted"/>
<keyword evidence="4" id="KW-1185">Reference proteome</keyword>
<dbReference type="Pfam" id="PF08928">
    <property type="entry name" value="PoNi_N"/>
    <property type="match status" value="1"/>
</dbReference>
<dbReference type="SUPFAM" id="SSF140731">
    <property type="entry name" value="PA2201 C-terminal domain-like"/>
    <property type="match status" value="1"/>
</dbReference>
<dbReference type="InterPro" id="IPR015024">
    <property type="entry name" value="PoNi_N"/>
</dbReference>